<evidence type="ECO:0000313" key="1">
    <source>
        <dbReference type="EMBL" id="GCL62901.1"/>
    </source>
</evidence>
<dbReference type="Proteomes" id="UP000301751">
    <property type="component" value="Unassembled WGS sequence"/>
</dbReference>
<keyword evidence="2" id="KW-1185">Reference proteome</keyword>
<sequence length="261" mass="27355">MWSAATERPAWARRLAPPHALWLGADGLWDHGPQPGWRARAMAPQRHAGFGAWCQAHPGRACQLALSGWLLHELLLDAQLPLADDAARLAYARGLLQHYHGEAAAHWPLAAWQAGGRHGISALHGVALDALQASARRAGVALRRACPAWSLALPLVQQHQPALASAANARLLVVDGTLVTQIDLAGGRLQQLLQRRLASNQPAALAALVAGLPPVDCSLAVGHGLAAPWPAGLADLPALGNLAGDVPPAPWLAATPHRMAA</sequence>
<dbReference type="AlphaFoldDB" id="A0A480AN36"/>
<reference evidence="2" key="1">
    <citation type="submission" date="2019-03" db="EMBL/GenBank/DDBJ databases">
        <title>Aquabacterium pictum sp.nov., the first bacteriochlorophyll a-containing freshwater bacterium in the genus Aquabacterium of the class Betaproteobacteria.</title>
        <authorList>
            <person name="Hirose S."/>
            <person name="Tank M."/>
            <person name="Hara E."/>
            <person name="Tamaki H."/>
            <person name="Takaichi S."/>
            <person name="Haruta S."/>
            <person name="Hanada S."/>
        </authorList>
    </citation>
    <scope>NUCLEOTIDE SEQUENCE [LARGE SCALE GENOMIC DNA]</scope>
    <source>
        <strain evidence="2">W35</strain>
    </source>
</reference>
<accession>A0A480AN36</accession>
<gene>
    <name evidence="1" type="ORF">AQPW35_19820</name>
</gene>
<evidence type="ECO:0000313" key="2">
    <source>
        <dbReference type="Proteomes" id="UP000301751"/>
    </source>
</evidence>
<proteinExistence type="predicted"/>
<dbReference type="RefSeq" id="WP_137732657.1">
    <property type="nucleotide sequence ID" value="NZ_BJCL01000004.1"/>
</dbReference>
<protein>
    <submittedName>
        <fullName evidence="1">Uncharacterized protein</fullName>
    </submittedName>
</protein>
<comment type="caution">
    <text evidence="1">The sequence shown here is derived from an EMBL/GenBank/DDBJ whole genome shotgun (WGS) entry which is preliminary data.</text>
</comment>
<dbReference type="EMBL" id="BJCL01000004">
    <property type="protein sequence ID" value="GCL62901.1"/>
    <property type="molecule type" value="Genomic_DNA"/>
</dbReference>
<name>A0A480AN36_9BURK</name>
<organism evidence="1 2">
    <name type="scientific">Pseudaquabacterium pictum</name>
    <dbReference type="NCBI Taxonomy" id="2315236"/>
    <lineage>
        <taxon>Bacteria</taxon>
        <taxon>Pseudomonadati</taxon>
        <taxon>Pseudomonadota</taxon>
        <taxon>Betaproteobacteria</taxon>
        <taxon>Burkholderiales</taxon>
        <taxon>Sphaerotilaceae</taxon>
        <taxon>Pseudaquabacterium</taxon>
    </lineage>
</organism>